<proteinExistence type="predicted"/>
<name>A0ABQ9W7E7_SAGOE</name>
<reference evidence="2 3" key="1">
    <citation type="submission" date="2023-05" db="EMBL/GenBank/DDBJ databases">
        <title>B98-5 Cell Line De Novo Hybrid Assembly: An Optical Mapping Approach.</title>
        <authorList>
            <person name="Kananen K."/>
            <person name="Auerbach J.A."/>
            <person name="Kautto E."/>
            <person name="Blachly J.S."/>
        </authorList>
    </citation>
    <scope>NUCLEOTIDE SEQUENCE [LARGE SCALE GENOMIC DNA]</scope>
    <source>
        <strain evidence="2">B95-8</strain>
        <tissue evidence="2">Cell line</tissue>
    </source>
</reference>
<feature type="compositionally biased region" description="Polar residues" evidence="1">
    <location>
        <begin position="66"/>
        <end position="79"/>
    </location>
</feature>
<evidence type="ECO:0000313" key="2">
    <source>
        <dbReference type="EMBL" id="KAK2117545.1"/>
    </source>
</evidence>
<dbReference type="EMBL" id="JASSZA010000002">
    <property type="protein sequence ID" value="KAK2117545.1"/>
    <property type="molecule type" value="Genomic_DNA"/>
</dbReference>
<comment type="caution">
    <text evidence="2">The sequence shown here is derived from an EMBL/GenBank/DDBJ whole genome shotgun (WGS) entry which is preliminary data.</text>
</comment>
<evidence type="ECO:0000313" key="3">
    <source>
        <dbReference type="Proteomes" id="UP001266305"/>
    </source>
</evidence>
<feature type="region of interest" description="Disordered" evidence="1">
    <location>
        <begin position="1"/>
        <end position="43"/>
    </location>
</feature>
<gene>
    <name evidence="2" type="ORF">P7K49_004431</name>
</gene>
<keyword evidence="3" id="KW-1185">Reference proteome</keyword>
<sequence length="106" mass="11632">MASQQGESPGDVKAAATGSQVHESSGLQNDHGQPSNDLQRLTAPTWVSVTKSNASLLKRKSRGWKTRSNPAESQVQNYQRRSERLTELYQTTSISVGFPTKLVSQM</sequence>
<accession>A0ABQ9W7E7</accession>
<organism evidence="2 3">
    <name type="scientific">Saguinus oedipus</name>
    <name type="common">Cotton-top tamarin</name>
    <name type="synonym">Oedipomidas oedipus</name>
    <dbReference type="NCBI Taxonomy" id="9490"/>
    <lineage>
        <taxon>Eukaryota</taxon>
        <taxon>Metazoa</taxon>
        <taxon>Chordata</taxon>
        <taxon>Craniata</taxon>
        <taxon>Vertebrata</taxon>
        <taxon>Euteleostomi</taxon>
        <taxon>Mammalia</taxon>
        <taxon>Eutheria</taxon>
        <taxon>Euarchontoglires</taxon>
        <taxon>Primates</taxon>
        <taxon>Haplorrhini</taxon>
        <taxon>Platyrrhini</taxon>
        <taxon>Cebidae</taxon>
        <taxon>Callitrichinae</taxon>
        <taxon>Saguinus</taxon>
    </lineage>
</organism>
<protein>
    <submittedName>
        <fullName evidence="2">Uncharacterized protein</fullName>
    </submittedName>
</protein>
<feature type="region of interest" description="Disordered" evidence="1">
    <location>
        <begin position="58"/>
        <end position="79"/>
    </location>
</feature>
<evidence type="ECO:0000256" key="1">
    <source>
        <dbReference type="SAM" id="MobiDB-lite"/>
    </source>
</evidence>
<feature type="compositionally biased region" description="Polar residues" evidence="1">
    <location>
        <begin position="17"/>
        <end position="39"/>
    </location>
</feature>
<dbReference type="Proteomes" id="UP001266305">
    <property type="component" value="Unassembled WGS sequence"/>
</dbReference>